<keyword evidence="3" id="KW-1003">Cell membrane</keyword>
<name>A0A370NG35_9BURK</name>
<accession>A0A370NG35</accession>
<comment type="caution">
    <text evidence="9">The sequence shown here is derived from an EMBL/GenBank/DDBJ whole genome shotgun (WGS) entry which is preliminary data.</text>
</comment>
<dbReference type="InterPro" id="IPR050901">
    <property type="entry name" value="BP-dep_ABC_trans_perm"/>
</dbReference>
<dbReference type="AlphaFoldDB" id="A0A370NG35"/>
<keyword evidence="10" id="KW-1185">Reference proteome</keyword>
<keyword evidence="4 7" id="KW-0812">Transmembrane</keyword>
<keyword evidence="5 7" id="KW-1133">Transmembrane helix</keyword>
<dbReference type="GO" id="GO:0055085">
    <property type="term" value="P:transmembrane transport"/>
    <property type="evidence" value="ECO:0007669"/>
    <property type="project" value="InterPro"/>
</dbReference>
<reference evidence="10" key="1">
    <citation type="submission" date="2018-05" db="EMBL/GenBank/DDBJ databases">
        <authorList>
            <person name="Feng T."/>
        </authorList>
    </citation>
    <scope>NUCLEOTIDE SEQUENCE [LARGE SCALE GENOMIC DNA]</scope>
    <source>
        <strain evidence="10">S27</strain>
    </source>
</reference>
<dbReference type="InterPro" id="IPR035906">
    <property type="entry name" value="MetI-like_sf"/>
</dbReference>
<evidence type="ECO:0000256" key="2">
    <source>
        <dbReference type="ARBA" id="ARBA00022448"/>
    </source>
</evidence>
<protein>
    <submittedName>
        <fullName evidence="9">Sugar ABC transporter permease</fullName>
    </submittedName>
</protein>
<dbReference type="CDD" id="cd06261">
    <property type="entry name" value="TM_PBP2"/>
    <property type="match status" value="1"/>
</dbReference>
<dbReference type="Proteomes" id="UP000254875">
    <property type="component" value="Unassembled WGS sequence"/>
</dbReference>
<dbReference type="EMBL" id="QHKS01000001">
    <property type="protein sequence ID" value="RDK04554.1"/>
    <property type="molecule type" value="Genomic_DNA"/>
</dbReference>
<dbReference type="Pfam" id="PF00528">
    <property type="entry name" value="BPD_transp_1"/>
    <property type="match status" value="1"/>
</dbReference>
<dbReference type="PANTHER" id="PTHR32243:SF18">
    <property type="entry name" value="INNER MEMBRANE ABC TRANSPORTER PERMEASE PROTEIN YCJP"/>
    <property type="match status" value="1"/>
</dbReference>
<evidence type="ECO:0000313" key="9">
    <source>
        <dbReference type="EMBL" id="RDK04554.1"/>
    </source>
</evidence>
<feature type="transmembrane region" description="Helical" evidence="7">
    <location>
        <begin position="202"/>
        <end position="226"/>
    </location>
</feature>
<dbReference type="Gene3D" id="1.10.3720.10">
    <property type="entry name" value="MetI-like"/>
    <property type="match status" value="1"/>
</dbReference>
<evidence type="ECO:0000256" key="3">
    <source>
        <dbReference type="ARBA" id="ARBA00022475"/>
    </source>
</evidence>
<sequence>MSQVASTPSAATPAVSVIVPAKSPFEGIRRSMPGVIAWLVALLLFFPIFWMTITAFKTEQQAYSSSLFFIPTFDSFREVFARSNYFSFAWNSVMISAGVTVLCLLLAVPAAYAMAFFPTRRTQKVLLWMLSTKMMPSVGVLVPIYLLWKNSGLLDTVSGLVIVYTLINLPIAVWMSFTYFAEIPRDILEAGRIDGAVTWQEIVYLLMPMSLPGLASTALLLVILSWNEAFWSINLSSSHAAPLTVFIASYSSPEGLFWAKLSAASLLAVAPILIVGWLSQKQLVRGLTFGAVK</sequence>
<comment type="similarity">
    <text evidence="7">Belongs to the binding-protein-dependent transport system permease family.</text>
</comment>
<dbReference type="GO" id="GO:0005886">
    <property type="term" value="C:plasma membrane"/>
    <property type="evidence" value="ECO:0007669"/>
    <property type="project" value="UniProtKB-SubCell"/>
</dbReference>
<dbReference type="PROSITE" id="PS50928">
    <property type="entry name" value="ABC_TM1"/>
    <property type="match status" value="1"/>
</dbReference>
<feature type="transmembrane region" description="Helical" evidence="7">
    <location>
        <begin position="257"/>
        <end position="278"/>
    </location>
</feature>
<evidence type="ECO:0000256" key="1">
    <source>
        <dbReference type="ARBA" id="ARBA00004651"/>
    </source>
</evidence>
<organism evidence="9 10">
    <name type="scientific">Paraburkholderia lacunae</name>
    <dbReference type="NCBI Taxonomy" id="2211104"/>
    <lineage>
        <taxon>Bacteria</taxon>
        <taxon>Pseudomonadati</taxon>
        <taxon>Pseudomonadota</taxon>
        <taxon>Betaproteobacteria</taxon>
        <taxon>Burkholderiales</taxon>
        <taxon>Burkholderiaceae</taxon>
        <taxon>Paraburkholderia</taxon>
    </lineage>
</organism>
<keyword evidence="6 7" id="KW-0472">Membrane</keyword>
<feature type="transmembrane region" description="Helical" evidence="7">
    <location>
        <begin position="125"/>
        <end position="148"/>
    </location>
</feature>
<feature type="transmembrane region" description="Helical" evidence="7">
    <location>
        <begin position="35"/>
        <end position="56"/>
    </location>
</feature>
<dbReference type="OrthoDB" id="8111552at2"/>
<comment type="subcellular location">
    <subcellularLocation>
        <location evidence="1 7">Cell membrane</location>
        <topology evidence="1 7">Multi-pass membrane protein</topology>
    </subcellularLocation>
</comment>
<gene>
    <name evidence="9" type="ORF">DLM46_01390</name>
</gene>
<dbReference type="SUPFAM" id="SSF161098">
    <property type="entry name" value="MetI-like"/>
    <property type="match status" value="1"/>
</dbReference>
<evidence type="ECO:0000256" key="5">
    <source>
        <dbReference type="ARBA" id="ARBA00022989"/>
    </source>
</evidence>
<feature type="domain" description="ABC transmembrane type-1" evidence="8">
    <location>
        <begin position="89"/>
        <end position="279"/>
    </location>
</feature>
<feature type="transmembrane region" description="Helical" evidence="7">
    <location>
        <begin position="88"/>
        <end position="113"/>
    </location>
</feature>
<evidence type="ECO:0000256" key="6">
    <source>
        <dbReference type="ARBA" id="ARBA00023136"/>
    </source>
</evidence>
<dbReference type="InterPro" id="IPR000515">
    <property type="entry name" value="MetI-like"/>
</dbReference>
<proteinExistence type="inferred from homology"/>
<evidence type="ECO:0000259" key="8">
    <source>
        <dbReference type="PROSITE" id="PS50928"/>
    </source>
</evidence>
<evidence type="ECO:0000313" key="10">
    <source>
        <dbReference type="Proteomes" id="UP000254875"/>
    </source>
</evidence>
<keyword evidence="2 7" id="KW-0813">Transport</keyword>
<feature type="transmembrane region" description="Helical" evidence="7">
    <location>
        <begin position="160"/>
        <end position="181"/>
    </location>
</feature>
<evidence type="ECO:0000256" key="4">
    <source>
        <dbReference type="ARBA" id="ARBA00022692"/>
    </source>
</evidence>
<evidence type="ECO:0000256" key="7">
    <source>
        <dbReference type="RuleBase" id="RU363032"/>
    </source>
</evidence>
<dbReference type="PANTHER" id="PTHR32243">
    <property type="entry name" value="MALTOSE TRANSPORT SYSTEM PERMEASE-RELATED"/>
    <property type="match status" value="1"/>
</dbReference>